<dbReference type="Gene3D" id="1.10.287.1490">
    <property type="match status" value="1"/>
</dbReference>
<comment type="caution">
    <text evidence="3">The sequence shown here is derived from an EMBL/GenBank/DDBJ whole genome shotgun (WGS) entry which is preliminary data.</text>
</comment>
<evidence type="ECO:0000256" key="2">
    <source>
        <dbReference type="SAM" id="MobiDB-lite"/>
    </source>
</evidence>
<evidence type="ECO:0000313" key="3">
    <source>
        <dbReference type="EMBL" id="KAF5829997.1"/>
    </source>
</evidence>
<name>A0ABQ7G5V6_DUNSA</name>
<evidence type="ECO:0000256" key="1">
    <source>
        <dbReference type="SAM" id="Coils"/>
    </source>
</evidence>
<protein>
    <submittedName>
        <fullName evidence="3">Uncharacterized protein</fullName>
    </submittedName>
</protein>
<organism evidence="3 4">
    <name type="scientific">Dunaliella salina</name>
    <name type="common">Green alga</name>
    <name type="synonym">Protococcus salinus</name>
    <dbReference type="NCBI Taxonomy" id="3046"/>
    <lineage>
        <taxon>Eukaryota</taxon>
        <taxon>Viridiplantae</taxon>
        <taxon>Chlorophyta</taxon>
        <taxon>core chlorophytes</taxon>
        <taxon>Chlorophyceae</taxon>
        <taxon>CS clade</taxon>
        <taxon>Chlamydomonadales</taxon>
        <taxon>Dunaliellaceae</taxon>
        <taxon>Dunaliella</taxon>
    </lineage>
</organism>
<feature type="compositionally biased region" description="Basic and acidic residues" evidence="2">
    <location>
        <begin position="97"/>
        <end position="122"/>
    </location>
</feature>
<keyword evidence="1" id="KW-0175">Coiled coil</keyword>
<dbReference type="EMBL" id="MU070091">
    <property type="protein sequence ID" value="KAF5829997.1"/>
    <property type="molecule type" value="Genomic_DNA"/>
</dbReference>
<proteinExistence type="predicted"/>
<feature type="compositionally biased region" description="Polar residues" evidence="2">
    <location>
        <begin position="123"/>
        <end position="133"/>
    </location>
</feature>
<feature type="region of interest" description="Disordered" evidence="2">
    <location>
        <begin position="97"/>
        <end position="139"/>
    </location>
</feature>
<accession>A0ABQ7G5V6</accession>
<sequence>MPSQCCVYECTAKEPHFQQSYVLVHACICCITLQYSRVPVGALGTRGRLGSCRAFSLGQRADKKAKANRDGNSSPEYAPDKAGLSFFVDRFNWGDLSDREEGEEKPRRRKTEGGEELRRLSETEGQLSHQESVPSLDGSTEAAMAAELAAAAAEKTALEADKAALEAAVHKQQEEFELVRSALESRMATLCASISKQEGIIQELQAEEQRAKEANTALNERLAELEAEISRREEEVAELRSQVAGMEGSMRECHEALISKTQAQVSMLKRQVVEVEGSRGAERDRQRNASRAVHAAVLSVMVSERCGATRCGATCLSGAAAVRSRCVGGQGLQE</sequence>
<feature type="coiled-coil region" evidence="1">
    <location>
        <begin position="148"/>
        <end position="242"/>
    </location>
</feature>
<dbReference type="Proteomes" id="UP000815325">
    <property type="component" value="Unassembled WGS sequence"/>
</dbReference>
<reference evidence="3" key="1">
    <citation type="submission" date="2017-08" db="EMBL/GenBank/DDBJ databases">
        <authorList>
            <person name="Polle J.E."/>
            <person name="Barry K."/>
            <person name="Cushman J."/>
            <person name="Schmutz J."/>
            <person name="Tran D."/>
            <person name="Hathwaick L.T."/>
            <person name="Yim W.C."/>
            <person name="Jenkins J."/>
            <person name="Mckie-Krisberg Z.M."/>
            <person name="Prochnik S."/>
            <person name="Lindquist E."/>
            <person name="Dockter R.B."/>
            <person name="Adam C."/>
            <person name="Molina H."/>
            <person name="Bunkerborg J."/>
            <person name="Jin E."/>
            <person name="Buchheim M."/>
            <person name="Magnuson J."/>
        </authorList>
    </citation>
    <scope>NUCLEOTIDE SEQUENCE</scope>
    <source>
        <strain evidence="3">CCAP 19/18</strain>
    </source>
</reference>
<keyword evidence="4" id="KW-1185">Reference proteome</keyword>
<gene>
    <name evidence="3" type="ORF">DUNSADRAFT_15191</name>
</gene>
<evidence type="ECO:0000313" key="4">
    <source>
        <dbReference type="Proteomes" id="UP000815325"/>
    </source>
</evidence>